<protein>
    <submittedName>
        <fullName evidence="1">Uncharacterized protein</fullName>
    </submittedName>
</protein>
<accession>A0A392TEV7</accession>
<organism evidence="1 2">
    <name type="scientific">Trifolium medium</name>
    <dbReference type="NCBI Taxonomy" id="97028"/>
    <lineage>
        <taxon>Eukaryota</taxon>
        <taxon>Viridiplantae</taxon>
        <taxon>Streptophyta</taxon>
        <taxon>Embryophyta</taxon>
        <taxon>Tracheophyta</taxon>
        <taxon>Spermatophyta</taxon>
        <taxon>Magnoliopsida</taxon>
        <taxon>eudicotyledons</taxon>
        <taxon>Gunneridae</taxon>
        <taxon>Pentapetalae</taxon>
        <taxon>rosids</taxon>
        <taxon>fabids</taxon>
        <taxon>Fabales</taxon>
        <taxon>Fabaceae</taxon>
        <taxon>Papilionoideae</taxon>
        <taxon>50 kb inversion clade</taxon>
        <taxon>NPAAA clade</taxon>
        <taxon>Hologalegina</taxon>
        <taxon>IRL clade</taxon>
        <taxon>Trifolieae</taxon>
        <taxon>Trifolium</taxon>
    </lineage>
</organism>
<name>A0A392TEV7_9FABA</name>
<dbReference type="AlphaFoldDB" id="A0A392TEV7"/>
<sequence>MDQATTEVQPNIDKDRVVHQNMFSALQGQVLTDSDMEMTRDLQNAILEEDTSIQGS</sequence>
<dbReference type="EMBL" id="LXQA010551241">
    <property type="protein sequence ID" value="MCI58760.1"/>
    <property type="molecule type" value="Genomic_DNA"/>
</dbReference>
<keyword evidence="2" id="KW-1185">Reference proteome</keyword>
<comment type="caution">
    <text evidence="1">The sequence shown here is derived from an EMBL/GenBank/DDBJ whole genome shotgun (WGS) entry which is preliminary data.</text>
</comment>
<evidence type="ECO:0000313" key="2">
    <source>
        <dbReference type="Proteomes" id="UP000265520"/>
    </source>
</evidence>
<reference evidence="1 2" key="1">
    <citation type="journal article" date="2018" name="Front. Plant Sci.">
        <title>Red Clover (Trifolium pratense) and Zigzag Clover (T. medium) - A Picture of Genomic Similarities and Differences.</title>
        <authorList>
            <person name="Dluhosova J."/>
            <person name="Istvanek J."/>
            <person name="Nedelnik J."/>
            <person name="Repkova J."/>
        </authorList>
    </citation>
    <scope>NUCLEOTIDE SEQUENCE [LARGE SCALE GENOMIC DNA]</scope>
    <source>
        <strain evidence="2">cv. 10/8</strain>
        <tissue evidence="1">Leaf</tissue>
    </source>
</reference>
<proteinExistence type="predicted"/>
<evidence type="ECO:0000313" key="1">
    <source>
        <dbReference type="EMBL" id="MCI58760.1"/>
    </source>
</evidence>
<dbReference type="Proteomes" id="UP000265520">
    <property type="component" value="Unassembled WGS sequence"/>
</dbReference>